<dbReference type="InterPro" id="IPR020846">
    <property type="entry name" value="MFS_dom"/>
</dbReference>
<evidence type="ECO:0000256" key="4">
    <source>
        <dbReference type="ARBA" id="ARBA00023136"/>
    </source>
</evidence>
<protein>
    <submittedName>
        <fullName evidence="7">Transporter</fullName>
    </submittedName>
</protein>
<dbReference type="PANTHER" id="PTHR23508">
    <property type="entry name" value="CARBOXYLIC ACID TRANSPORTER PROTEIN HOMOLOG"/>
    <property type="match status" value="1"/>
</dbReference>
<evidence type="ECO:0000256" key="1">
    <source>
        <dbReference type="ARBA" id="ARBA00004141"/>
    </source>
</evidence>
<feature type="transmembrane region" description="Helical" evidence="5">
    <location>
        <begin position="340"/>
        <end position="358"/>
    </location>
</feature>
<dbReference type="InterPro" id="IPR005828">
    <property type="entry name" value="MFS_sugar_transport-like"/>
</dbReference>
<feature type="transmembrane region" description="Helical" evidence="5">
    <location>
        <begin position="116"/>
        <end position="134"/>
    </location>
</feature>
<dbReference type="Pfam" id="PF00083">
    <property type="entry name" value="Sugar_tr"/>
    <property type="match status" value="1"/>
</dbReference>
<dbReference type="GO" id="GO:0035879">
    <property type="term" value="P:plasma membrane lactate transport"/>
    <property type="evidence" value="ECO:0007669"/>
    <property type="project" value="TreeGrafter"/>
</dbReference>
<dbReference type="PROSITE" id="PS50850">
    <property type="entry name" value="MFS"/>
    <property type="match status" value="1"/>
</dbReference>
<keyword evidence="2 5" id="KW-0812">Transmembrane</keyword>
<dbReference type="FunFam" id="1.20.1250.20:FF:000340">
    <property type="entry name" value="MFS transporter, SHS family, lactate transporter"/>
    <property type="match status" value="1"/>
</dbReference>
<dbReference type="CDD" id="cd17316">
    <property type="entry name" value="MFS_SV2_like"/>
    <property type="match status" value="1"/>
</dbReference>
<dbReference type="AlphaFoldDB" id="A0A3A3A5H7"/>
<dbReference type="Proteomes" id="UP000266188">
    <property type="component" value="Unassembled WGS sequence"/>
</dbReference>
<gene>
    <name evidence="7" type="ORF">PHISCL_03035</name>
</gene>
<evidence type="ECO:0000256" key="3">
    <source>
        <dbReference type="ARBA" id="ARBA00022989"/>
    </source>
</evidence>
<evidence type="ECO:0000256" key="2">
    <source>
        <dbReference type="ARBA" id="ARBA00022692"/>
    </source>
</evidence>
<feature type="transmembrane region" description="Helical" evidence="5">
    <location>
        <begin position="440"/>
        <end position="459"/>
    </location>
</feature>
<feature type="transmembrane region" description="Helical" evidence="5">
    <location>
        <begin position="208"/>
        <end position="226"/>
    </location>
</feature>
<feature type="transmembrane region" description="Helical" evidence="5">
    <location>
        <begin position="312"/>
        <end position="333"/>
    </location>
</feature>
<proteinExistence type="predicted"/>
<keyword evidence="3 5" id="KW-1133">Transmembrane helix</keyword>
<dbReference type="Gene3D" id="1.20.1250.20">
    <property type="entry name" value="MFS general substrate transporter like domains"/>
    <property type="match status" value="2"/>
</dbReference>
<feature type="transmembrane region" description="Helical" evidence="5">
    <location>
        <begin position="89"/>
        <end position="109"/>
    </location>
</feature>
<dbReference type="GO" id="GO:0015355">
    <property type="term" value="F:secondary active monocarboxylate transmembrane transporter activity"/>
    <property type="evidence" value="ECO:0007669"/>
    <property type="project" value="TreeGrafter"/>
</dbReference>
<keyword evidence="8" id="KW-1185">Reference proteome</keyword>
<dbReference type="InterPro" id="IPR036259">
    <property type="entry name" value="MFS_trans_sf"/>
</dbReference>
<accession>A0A3A3A5H7</accession>
<reference evidence="8" key="1">
    <citation type="submission" date="2017-02" db="EMBL/GenBank/DDBJ databases">
        <authorList>
            <person name="Tafer H."/>
            <person name="Lopandic K."/>
        </authorList>
    </citation>
    <scope>NUCLEOTIDE SEQUENCE [LARGE SCALE GENOMIC DNA]</scope>
    <source>
        <strain evidence="8">CBS 366.77</strain>
    </source>
</reference>
<comment type="caution">
    <text evidence="7">The sequence shown here is derived from an EMBL/GenBank/DDBJ whole genome shotgun (WGS) entry which is preliminary data.</text>
</comment>
<dbReference type="EMBL" id="MVGC01000074">
    <property type="protein sequence ID" value="RJE24611.1"/>
    <property type="molecule type" value="Genomic_DNA"/>
</dbReference>
<sequence>MRNHMAAGWFYSPSQIVRYFATRVSSLKPPQNKLRNPYHILKELTRHQWLMFTAGFLGWAWDAFDFFTVSMTVTELAEEFNVSYSDVSWGMTVTLMLRSVGAIIFGILADRYGRKWPMIINLFLFIVLELGSGFCNTLPQFLGARSLYGIAMGGLFGPAAATALEDLPYEARGLLSGLFEQGYAAGYLLAAAFYRALVPTTPHGWRSLFWFGAGPPVLIIAFRWALPETNHFQVMKAEREARAREESPDSHLRAAGLRSFAKDSGRAVRQNWVLFVYLVVLMTGFNSCSHGSQDFYPTFLKDQVGMSETGATIVTVVGQIGALIGGTVIGYISTFIGRRLTMLLACIVGGALIPAYMLPHDMSLIASAFFEQFFVAGVWGPIPIHLLELSPVALRSFMMGLTYQLGNLASSASATIQSVIGERYPLPPGPDGDKRFDYGRVIAIFMGAVWAYIFFFLFWGPEMSQEERDEEAQAAYELERLRLEGVSLTQIGERNATKNVEVRLDTEKRSDKMAAESVA</sequence>
<organism evidence="7 8">
    <name type="scientific">Aspergillus sclerotialis</name>
    <dbReference type="NCBI Taxonomy" id="2070753"/>
    <lineage>
        <taxon>Eukaryota</taxon>
        <taxon>Fungi</taxon>
        <taxon>Dikarya</taxon>
        <taxon>Ascomycota</taxon>
        <taxon>Pezizomycotina</taxon>
        <taxon>Eurotiomycetes</taxon>
        <taxon>Eurotiomycetidae</taxon>
        <taxon>Eurotiales</taxon>
        <taxon>Aspergillaceae</taxon>
        <taxon>Aspergillus</taxon>
        <taxon>Aspergillus subgen. Polypaecilum</taxon>
    </lineage>
</organism>
<feature type="domain" description="Major facilitator superfamily (MFS) profile" evidence="6">
    <location>
        <begin position="51"/>
        <end position="464"/>
    </location>
</feature>
<name>A0A3A3A5H7_9EURO</name>
<dbReference type="SUPFAM" id="SSF103473">
    <property type="entry name" value="MFS general substrate transporter"/>
    <property type="match status" value="1"/>
</dbReference>
<dbReference type="PANTHER" id="PTHR23508:SF10">
    <property type="entry name" value="CARBOXYLIC ACID TRANSPORTER PROTEIN HOMOLOG"/>
    <property type="match status" value="1"/>
</dbReference>
<feature type="transmembrane region" description="Helical" evidence="5">
    <location>
        <begin position="272"/>
        <end position="292"/>
    </location>
</feature>
<evidence type="ECO:0000313" key="7">
    <source>
        <dbReference type="EMBL" id="RJE24611.1"/>
    </source>
</evidence>
<feature type="transmembrane region" description="Helical" evidence="5">
    <location>
        <begin position="364"/>
        <end position="389"/>
    </location>
</feature>
<comment type="subcellular location">
    <subcellularLocation>
        <location evidence="1">Membrane</location>
        <topology evidence="1">Multi-pass membrane protein</topology>
    </subcellularLocation>
</comment>
<evidence type="ECO:0000313" key="8">
    <source>
        <dbReference type="Proteomes" id="UP000266188"/>
    </source>
</evidence>
<evidence type="ECO:0000256" key="5">
    <source>
        <dbReference type="SAM" id="Phobius"/>
    </source>
</evidence>
<dbReference type="GO" id="GO:0005886">
    <property type="term" value="C:plasma membrane"/>
    <property type="evidence" value="ECO:0007669"/>
    <property type="project" value="TreeGrafter"/>
</dbReference>
<evidence type="ECO:0000259" key="6">
    <source>
        <dbReference type="PROSITE" id="PS50850"/>
    </source>
</evidence>
<dbReference type="OrthoDB" id="5296287at2759"/>
<keyword evidence="4 5" id="KW-0472">Membrane</keyword>
<feature type="transmembrane region" description="Helical" evidence="5">
    <location>
        <begin position="49"/>
        <end position="69"/>
    </location>
</feature>